<dbReference type="SUPFAM" id="SSF55729">
    <property type="entry name" value="Acyl-CoA N-acyltransferases (Nat)"/>
    <property type="match status" value="1"/>
</dbReference>
<dbReference type="InterPro" id="IPR050832">
    <property type="entry name" value="Bact_Acetyltransf"/>
</dbReference>
<dbReference type="EC" id="2.3.1.82" evidence="2 9"/>
<dbReference type="Proteomes" id="UP001501706">
    <property type="component" value="Unassembled WGS sequence"/>
</dbReference>
<evidence type="ECO:0000313" key="12">
    <source>
        <dbReference type="Proteomes" id="UP001501706"/>
    </source>
</evidence>
<evidence type="ECO:0000256" key="7">
    <source>
        <dbReference type="ARBA" id="ARBA00029660"/>
    </source>
</evidence>
<keyword evidence="12" id="KW-1185">Reference proteome</keyword>
<dbReference type="NCBIfam" id="NF043067">
    <property type="entry name" value="AAC_6p_group_E"/>
    <property type="match status" value="1"/>
</dbReference>
<evidence type="ECO:0000256" key="5">
    <source>
        <dbReference type="ARBA" id="ARBA00023251"/>
    </source>
</evidence>
<protein>
    <recommendedName>
        <fullName evidence="3 9">Aminoglycoside N(6')-acetyltransferase type 1</fullName>
        <ecNumber evidence="2 9">2.3.1.82</ecNumber>
    </recommendedName>
    <alternativeName>
        <fullName evidence="7 9">Aminoglycoside resistance protein</fullName>
    </alternativeName>
</protein>
<dbReference type="PIRSF" id="PIRSF000452">
    <property type="entry name" value="6-N-acetyltransf"/>
    <property type="match status" value="1"/>
</dbReference>
<keyword evidence="4 9" id="KW-0808">Transferase</keyword>
<name>A0ABN1CDX4_9BURK</name>
<dbReference type="CDD" id="cd04301">
    <property type="entry name" value="NAT_SF"/>
    <property type="match status" value="1"/>
</dbReference>
<dbReference type="InterPro" id="IPR016181">
    <property type="entry name" value="Acyl_CoA_acyltransferase"/>
</dbReference>
<evidence type="ECO:0000256" key="8">
    <source>
        <dbReference type="ARBA" id="ARBA00048923"/>
    </source>
</evidence>
<evidence type="ECO:0000256" key="2">
    <source>
        <dbReference type="ARBA" id="ARBA00012888"/>
    </source>
</evidence>
<accession>A0ABN1CDX4</accession>
<organism evidence="11 12">
    <name type="scientific">Pigmentiphaga daeguensis</name>
    <dbReference type="NCBI Taxonomy" id="414049"/>
    <lineage>
        <taxon>Bacteria</taxon>
        <taxon>Pseudomonadati</taxon>
        <taxon>Pseudomonadota</taxon>
        <taxon>Betaproteobacteria</taxon>
        <taxon>Burkholderiales</taxon>
        <taxon>Alcaligenaceae</taxon>
        <taxon>Pigmentiphaga</taxon>
    </lineage>
</organism>
<evidence type="ECO:0000259" key="10">
    <source>
        <dbReference type="PROSITE" id="PS51186"/>
    </source>
</evidence>
<gene>
    <name evidence="11" type="ORF">GCM10009097_38390</name>
</gene>
<keyword evidence="5 9" id="KW-0046">Antibiotic resistance</keyword>
<feature type="domain" description="N-acetyltransferase" evidence="10">
    <location>
        <begin position="5"/>
        <end position="156"/>
    </location>
</feature>
<evidence type="ECO:0000256" key="6">
    <source>
        <dbReference type="ARBA" id="ARBA00023315"/>
    </source>
</evidence>
<dbReference type="RefSeq" id="WP_087838640.1">
    <property type="nucleotide sequence ID" value="NZ_BAAAEN010000016.1"/>
</dbReference>
<reference evidence="11 12" key="1">
    <citation type="journal article" date="2019" name="Int. J. Syst. Evol. Microbiol.">
        <title>The Global Catalogue of Microorganisms (GCM) 10K type strain sequencing project: providing services to taxonomists for standard genome sequencing and annotation.</title>
        <authorList>
            <consortium name="The Broad Institute Genomics Platform"/>
            <consortium name="The Broad Institute Genome Sequencing Center for Infectious Disease"/>
            <person name="Wu L."/>
            <person name="Ma J."/>
        </authorList>
    </citation>
    <scope>NUCLEOTIDE SEQUENCE [LARGE SCALE GENOMIC DNA]</scope>
    <source>
        <strain evidence="11 12">JCM 14330</strain>
    </source>
</reference>
<dbReference type="InterPro" id="IPR000182">
    <property type="entry name" value="GNAT_dom"/>
</dbReference>
<comment type="subunit">
    <text evidence="1 9">Homodimer.</text>
</comment>
<dbReference type="InterPro" id="IPR024170">
    <property type="entry name" value="Aminoglycoside_N6-AcTrfrase"/>
</dbReference>
<keyword evidence="6 9" id="KW-0012">Acyltransferase</keyword>
<dbReference type="Pfam" id="PF00583">
    <property type="entry name" value="Acetyltransf_1"/>
    <property type="match status" value="1"/>
</dbReference>
<dbReference type="Gene3D" id="3.40.630.30">
    <property type="match status" value="1"/>
</dbReference>
<comment type="function">
    <text evidence="9">Catalyzes the transfer of an acetyl group from acetyl-CoA to the 6'-amino group of aminoglycoside molecules conferring resistance to antibiotics containing the purpurosamine ring.</text>
</comment>
<sequence length="156" mass="16647">MTDGHTIGRCGPADVADWATLRDALWPGEGTMAKTEQVRGILDGPPDAEAAWIARDAAGRAIGLAEASLRRDYVNGCETSPVGFLEGIYVDPAARRQGVARRLCAAAEAWARSLGCTEFASDAAADAVGSQHMHRALGFEETERVVYFRKALAERG</sequence>
<evidence type="ECO:0000256" key="3">
    <source>
        <dbReference type="ARBA" id="ARBA00017677"/>
    </source>
</evidence>
<dbReference type="EMBL" id="BAAAEN010000016">
    <property type="protein sequence ID" value="GAA0517244.1"/>
    <property type="molecule type" value="Genomic_DNA"/>
</dbReference>
<evidence type="ECO:0000313" key="11">
    <source>
        <dbReference type="EMBL" id="GAA0517244.1"/>
    </source>
</evidence>
<comment type="caution">
    <text evidence="11">The sequence shown here is derived from an EMBL/GenBank/DDBJ whole genome shotgun (WGS) entry which is preliminary data.</text>
</comment>
<evidence type="ECO:0000256" key="4">
    <source>
        <dbReference type="ARBA" id="ARBA00022679"/>
    </source>
</evidence>
<evidence type="ECO:0000256" key="9">
    <source>
        <dbReference type="PIRNR" id="PIRNR000452"/>
    </source>
</evidence>
<proteinExistence type="predicted"/>
<dbReference type="PANTHER" id="PTHR43877">
    <property type="entry name" value="AMINOALKYLPHOSPHONATE N-ACETYLTRANSFERASE-RELATED-RELATED"/>
    <property type="match status" value="1"/>
</dbReference>
<dbReference type="PROSITE" id="PS51186">
    <property type="entry name" value="GNAT"/>
    <property type="match status" value="1"/>
</dbReference>
<evidence type="ECO:0000256" key="1">
    <source>
        <dbReference type="ARBA" id="ARBA00011738"/>
    </source>
</evidence>
<comment type="catalytic activity">
    <reaction evidence="8 9">
        <text>kanamycin B + acetyl-CoA = N(6')-acetylkanamycin B + CoA + H(+)</text>
        <dbReference type="Rhea" id="RHEA:16449"/>
        <dbReference type="ChEBI" id="CHEBI:15378"/>
        <dbReference type="ChEBI" id="CHEBI:57287"/>
        <dbReference type="ChEBI" id="CHEBI:57288"/>
        <dbReference type="ChEBI" id="CHEBI:58390"/>
        <dbReference type="ChEBI" id="CHEBI:58549"/>
        <dbReference type="EC" id="2.3.1.82"/>
    </reaction>
</comment>